<name>A0ABU8BIC0_9BRAD</name>
<sequence length="485" mass="51524">MNENKKMNIVQGSKKGSVPPLPAELIAKFRAIVGDKYAVTDAADIAPYVTEERDLFHGRSPLVLRPGSTAEVSAICKLASEHKIALVPQGGNTGLVGGQTPHHGEVVVSMRRLDKIREIDPASNTMTCEAGVVLQIAQARATEVDRLFPLSLGAEGSCTIGGNLSTNAGGTAALAYGVAREMALGLEVVLADGRILNGLSKLKKDNTGYDLRNLFIGAEGTLGIITAATLKLFPKPRAVETAYVGLKSPAEALKLLSISQNEAAGSLTSFELLADIAVDFSLRHGIDIRDPLTTKHPWYVLMELSSSRDDARDALESILAKGMEEGIVDDAVIAASLSQRAGFWKLRDEMSAAQKPEGGSIKHDISVPVAAVPAFIEEANAAVVKLIPGSRPVPFGHLGDGNIHYNVSQPIGGNTADFMSRWHEVNEVVFAIVMRMGGSISAEHGIGVLKRDELPDVKDKVAIELMRGIKAMLDPLGIMNPGKVL</sequence>
<feature type="domain" description="FAD-binding PCMH-type" evidence="4">
    <location>
        <begin position="56"/>
        <end position="235"/>
    </location>
</feature>
<dbReference type="PROSITE" id="PS51387">
    <property type="entry name" value="FAD_PCMH"/>
    <property type="match status" value="1"/>
</dbReference>
<dbReference type="PANTHER" id="PTHR43716">
    <property type="entry name" value="D-2-HYDROXYGLUTARATE DEHYDROGENASE, MITOCHONDRIAL"/>
    <property type="match status" value="1"/>
</dbReference>
<dbReference type="InterPro" id="IPR006094">
    <property type="entry name" value="Oxid_FAD_bind_N"/>
</dbReference>
<comment type="caution">
    <text evidence="5">The sequence shown here is derived from an EMBL/GenBank/DDBJ whole genome shotgun (WGS) entry which is preliminary data.</text>
</comment>
<evidence type="ECO:0000256" key="3">
    <source>
        <dbReference type="ARBA" id="ARBA00022827"/>
    </source>
</evidence>
<evidence type="ECO:0000259" key="4">
    <source>
        <dbReference type="PROSITE" id="PS51387"/>
    </source>
</evidence>
<keyword evidence="3" id="KW-0274">FAD</keyword>
<dbReference type="InterPro" id="IPR016166">
    <property type="entry name" value="FAD-bd_PCMH"/>
</dbReference>
<dbReference type="EMBL" id="JAZHRV010000001">
    <property type="protein sequence ID" value="MEH2557723.1"/>
    <property type="molecule type" value="Genomic_DNA"/>
</dbReference>
<keyword evidence="2" id="KW-0285">Flavoprotein</keyword>
<dbReference type="InterPro" id="IPR016171">
    <property type="entry name" value="Vanillyl_alc_oxidase_C-sub2"/>
</dbReference>
<dbReference type="InterPro" id="IPR004113">
    <property type="entry name" value="FAD-bd_oxidored_4_C"/>
</dbReference>
<evidence type="ECO:0000256" key="1">
    <source>
        <dbReference type="ARBA" id="ARBA00008000"/>
    </source>
</evidence>
<organism evidence="5 6">
    <name type="scientific">Bradyrhizobium algeriense</name>
    <dbReference type="NCBI Taxonomy" id="634784"/>
    <lineage>
        <taxon>Bacteria</taxon>
        <taxon>Pseudomonadati</taxon>
        <taxon>Pseudomonadota</taxon>
        <taxon>Alphaproteobacteria</taxon>
        <taxon>Hyphomicrobiales</taxon>
        <taxon>Nitrobacteraceae</taxon>
        <taxon>Bradyrhizobium</taxon>
    </lineage>
</organism>
<dbReference type="InterPro" id="IPR016167">
    <property type="entry name" value="FAD-bd_PCMH_sub1"/>
</dbReference>
<dbReference type="Gene3D" id="3.30.43.10">
    <property type="entry name" value="Uridine Diphospho-n-acetylenolpyruvylglucosamine Reductase, domain 2"/>
    <property type="match status" value="1"/>
</dbReference>
<comment type="similarity">
    <text evidence="1">Belongs to the FAD-binding oxidoreductase/transferase type 4 family.</text>
</comment>
<dbReference type="PANTHER" id="PTHR43716:SF2">
    <property type="entry name" value="BLL6224 PROTEIN"/>
    <property type="match status" value="1"/>
</dbReference>
<evidence type="ECO:0000256" key="2">
    <source>
        <dbReference type="ARBA" id="ARBA00022630"/>
    </source>
</evidence>
<proteinExistence type="inferred from homology"/>
<dbReference type="Pfam" id="PF02913">
    <property type="entry name" value="FAD-oxidase_C"/>
    <property type="match status" value="1"/>
</dbReference>
<dbReference type="Gene3D" id="1.10.45.10">
    <property type="entry name" value="Vanillyl-alcohol Oxidase, Chain A, domain 4"/>
    <property type="match status" value="1"/>
</dbReference>
<evidence type="ECO:0000313" key="5">
    <source>
        <dbReference type="EMBL" id="MEH2557723.1"/>
    </source>
</evidence>
<dbReference type="InterPro" id="IPR016164">
    <property type="entry name" value="FAD-linked_Oxase-like_C"/>
</dbReference>
<dbReference type="InterPro" id="IPR036318">
    <property type="entry name" value="FAD-bd_PCMH-like_sf"/>
</dbReference>
<gene>
    <name evidence="5" type="ORF">V1286_005252</name>
</gene>
<reference evidence="5 6" key="1">
    <citation type="submission" date="2024-02" db="EMBL/GenBank/DDBJ databases">
        <title>Adaptive strategies in a cosmopolitan and abundant soil bacterium.</title>
        <authorList>
            <person name="Carini P."/>
        </authorList>
    </citation>
    <scope>NUCLEOTIDE SEQUENCE [LARGE SCALE GENOMIC DNA]</scope>
    <source>
        <strain evidence="5 6">AZCC 1608</strain>
    </source>
</reference>
<dbReference type="Proteomes" id="UP001364224">
    <property type="component" value="Unassembled WGS sequence"/>
</dbReference>
<dbReference type="SUPFAM" id="SSF56176">
    <property type="entry name" value="FAD-binding/transporter-associated domain-like"/>
    <property type="match status" value="1"/>
</dbReference>
<accession>A0ABU8BIC0</accession>
<keyword evidence="6" id="KW-1185">Reference proteome</keyword>
<protein>
    <submittedName>
        <fullName evidence="5">FAD/FMN-containing dehydrogenase</fullName>
    </submittedName>
</protein>
<dbReference type="InterPro" id="IPR051264">
    <property type="entry name" value="FAD-oxidored/transferase_4"/>
</dbReference>
<dbReference type="InterPro" id="IPR016169">
    <property type="entry name" value="FAD-bd_PCMH_sub2"/>
</dbReference>
<evidence type="ECO:0000313" key="6">
    <source>
        <dbReference type="Proteomes" id="UP001364224"/>
    </source>
</evidence>
<dbReference type="Pfam" id="PF01565">
    <property type="entry name" value="FAD_binding_4"/>
    <property type="match status" value="1"/>
</dbReference>
<dbReference type="SUPFAM" id="SSF55103">
    <property type="entry name" value="FAD-linked oxidases, C-terminal domain"/>
    <property type="match status" value="1"/>
</dbReference>
<dbReference type="Gene3D" id="3.30.70.2190">
    <property type="match status" value="1"/>
</dbReference>
<dbReference type="Gene3D" id="3.30.70.2740">
    <property type="match status" value="1"/>
</dbReference>
<dbReference type="Gene3D" id="3.30.465.10">
    <property type="match status" value="1"/>
</dbReference>